<dbReference type="KEGG" id="sla:SERLADRAFT_359510"/>
<dbReference type="HOGENOM" id="CLU_118873_0_0_1"/>
<dbReference type="EMBL" id="GL945429">
    <property type="protein sequence ID" value="EGO29497.1"/>
    <property type="molecule type" value="Genomic_DNA"/>
</dbReference>
<dbReference type="RefSeq" id="XP_007313739.1">
    <property type="nucleotide sequence ID" value="XM_007313677.1"/>
</dbReference>
<evidence type="ECO:0000313" key="3">
    <source>
        <dbReference type="Proteomes" id="UP000008064"/>
    </source>
</evidence>
<evidence type="ECO:0008006" key="4">
    <source>
        <dbReference type="Google" id="ProtNLM"/>
    </source>
</evidence>
<dbReference type="AlphaFoldDB" id="F8NIE8"/>
<accession>F8NIE8</accession>
<name>F8NIE8_SERL9</name>
<proteinExistence type="predicted"/>
<organism evidence="3">
    <name type="scientific">Serpula lacrymans var. lacrymans (strain S7.9)</name>
    <name type="common">Dry rot fungus</name>
    <dbReference type="NCBI Taxonomy" id="578457"/>
    <lineage>
        <taxon>Eukaryota</taxon>
        <taxon>Fungi</taxon>
        <taxon>Dikarya</taxon>
        <taxon>Basidiomycota</taxon>
        <taxon>Agaricomycotina</taxon>
        <taxon>Agaricomycetes</taxon>
        <taxon>Agaricomycetidae</taxon>
        <taxon>Boletales</taxon>
        <taxon>Coniophorineae</taxon>
        <taxon>Serpulaceae</taxon>
        <taxon>Serpula</taxon>
    </lineage>
</organism>
<keyword evidence="1" id="KW-0732">Signal</keyword>
<feature type="chain" id="PRO_5003375678" description="Glycopeptide" evidence="1">
    <location>
        <begin position="21"/>
        <end position="164"/>
    </location>
</feature>
<evidence type="ECO:0000256" key="1">
    <source>
        <dbReference type="SAM" id="SignalP"/>
    </source>
</evidence>
<gene>
    <name evidence="2" type="ORF">SERLADRAFT_359510</name>
</gene>
<sequence length="164" mass="17079">MFTYFKFLVIGAAALSSVRAETHTITFNNKCGHGTPTLVQNGNILSTGGAYTSNGPFVSAIAYLQTGSCGLNGESCTLIETTLQNPTTPGSGSSTDISLIPPHSFSVTSGFGYYNGCDGAGADCNNANCPDAFHTSDQTTVQVACQVDNVSFAGRFCHCLGFDY</sequence>
<protein>
    <recommendedName>
        <fullName evidence="4">Glycopeptide</fullName>
    </recommendedName>
</protein>
<dbReference type="OrthoDB" id="3342934at2759"/>
<feature type="signal peptide" evidence="1">
    <location>
        <begin position="1"/>
        <end position="20"/>
    </location>
</feature>
<dbReference type="Proteomes" id="UP000008064">
    <property type="component" value="Unassembled WGS sequence"/>
</dbReference>
<evidence type="ECO:0000313" key="2">
    <source>
        <dbReference type="EMBL" id="EGO29497.1"/>
    </source>
</evidence>
<dbReference type="GeneID" id="18809682"/>
<reference evidence="3" key="1">
    <citation type="journal article" date="2011" name="Science">
        <title>The plant cell wall-decomposing machinery underlies the functional diversity of forest fungi.</title>
        <authorList>
            <person name="Eastwood D.C."/>
            <person name="Floudas D."/>
            <person name="Binder M."/>
            <person name="Majcherczyk A."/>
            <person name="Schneider P."/>
            <person name="Aerts A."/>
            <person name="Asiegbu F.O."/>
            <person name="Baker S.E."/>
            <person name="Barry K."/>
            <person name="Bendiksby M."/>
            <person name="Blumentritt M."/>
            <person name="Coutinho P.M."/>
            <person name="Cullen D."/>
            <person name="de Vries R.P."/>
            <person name="Gathman A."/>
            <person name="Goodell B."/>
            <person name="Henrissat B."/>
            <person name="Ihrmark K."/>
            <person name="Kauserud H."/>
            <person name="Kohler A."/>
            <person name="LaButti K."/>
            <person name="Lapidus A."/>
            <person name="Lavin J.L."/>
            <person name="Lee Y.-H."/>
            <person name="Lindquist E."/>
            <person name="Lilly W."/>
            <person name="Lucas S."/>
            <person name="Morin E."/>
            <person name="Murat C."/>
            <person name="Oguiza J.A."/>
            <person name="Park J."/>
            <person name="Pisabarro A.G."/>
            <person name="Riley R."/>
            <person name="Rosling A."/>
            <person name="Salamov A."/>
            <person name="Schmidt O."/>
            <person name="Schmutz J."/>
            <person name="Skrede I."/>
            <person name="Stenlid J."/>
            <person name="Wiebenga A."/>
            <person name="Xie X."/>
            <person name="Kuees U."/>
            <person name="Hibbett D.S."/>
            <person name="Hoffmeister D."/>
            <person name="Hoegberg N."/>
            <person name="Martin F."/>
            <person name="Grigoriev I.V."/>
            <person name="Watkinson S.C."/>
        </authorList>
    </citation>
    <scope>NUCLEOTIDE SEQUENCE [LARGE SCALE GENOMIC DNA]</scope>
    <source>
        <strain evidence="3">S7.9</strain>
    </source>
</reference>